<organism evidence="1 2">
    <name type="scientific">Mycobacterium kansasii</name>
    <dbReference type="NCBI Taxonomy" id="1768"/>
    <lineage>
        <taxon>Bacteria</taxon>
        <taxon>Bacillati</taxon>
        <taxon>Actinomycetota</taxon>
        <taxon>Actinomycetes</taxon>
        <taxon>Mycobacteriales</taxon>
        <taxon>Mycobacteriaceae</taxon>
        <taxon>Mycobacterium</taxon>
    </lineage>
</organism>
<comment type="caution">
    <text evidence="1">The sequence shown here is derived from an EMBL/GenBank/DDBJ whole genome shotgun (WGS) entry which is preliminary data.</text>
</comment>
<proteinExistence type="predicted"/>
<gene>
    <name evidence="1" type="ORF">BZL30_3301</name>
</gene>
<accession>A0A1V3X8Q2</accession>
<name>A0A1V3X8Q2_MYCKA</name>
<dbReference type="AlphaFoldDB" id="A0A1V3X8Q2"/>
<protein>
    <submittedName>
        <fullName evidence="1">Uncharacterized protein</fullName>
    </submittedName>
</protein>
<dbReference type="Proteomes" id="UP000189229">
    <property type="component" value="Unassembled WGS sequence"/>
</dbReference>
<evidence type="ECO:0000313" key="1">
    <source>
        <dbReference type="EMBL" id="OOK75599.1"/>
    </source>
</evidence>
<evidence type="ECO:0000313" key="2">
    <source>
        <dbReference type="Proteomes" id="UP000189229"/>
    </source>
</evidence>
<reference evidence="1 2" key="1">
    <citation type="submission" date="2017-02" db="EMBL/GenBank/DDBJ databases">
        <title>Complete genome sequences of Mycobacterium kansasii strains isolated from rhesus macaques.</title>
        <authorList>
            <person name="Panda A."/>
            <person name="Nagaraj S."/>
            <person name="Zhao X."/>
            <person name="Tettelin H."/>
            <person name="Detolla L.J."/>
        </authorList>
    </citation>
    <scope>NUCLEOTIDE SEQUENCE [LARGE SCALE GENOMIC DNA]</scope>
    <source>
        <strain evidence="1 2">11-3813</strain>
    </source>
</reference>
<sequence>MHIISPGLVRADRDRLAAVSRPSRYLSALRPVSDHVPGPP</sequence>
<dbReference type="EMBL" id="MVBM01000003">
    <property type="protein sequence ID" value="OOK75599.1"/>
    <property type="molecule type" value="Genomic_DNA"/>
</dbReference>